<dbReference type="InterPro" id="IPR035994">
    <property type="entry name" value="Nucleoside_phosphorylase_sf"/>
</dbReference>
<dbReference type="InterPro" id="IPR054471">
    <property type="entry name" value="GPIID_WHD"/>
</dbReference>
<sequence>MNSEKRKPGQDESPDENEVKKAALSHEAYTVGWVCALPKEQTAAIAMLDQRHPNIANMQPPTDTNAYTLGSIGGHNIVIACLPKGQIGVVSAATVATNMVSTFPSIKIGLMVGIGGGIPSNKVRLGDVVMESAHEMEGSKTDEYLEDLGSRFPKLAAKYLRSDALRDVLFKADCAHVDIEDVSSSGEDEFDACRHCDNKKAKERRLRDTRIHYGLIASGNQVVKDGIFRDKLNRDLGGHVLCVEMEAAGLMTNFPCIVVRGICDYADSHKNRQWQEHAAAVAAACAKELLAQIEPGSVQAERSARDILNDIRHNVLSTASHVEGIHRHLLKEEDIKILDWLTPTDYGKQNSDFFSRRHPGTGQWFLNSKPFKTWLASQGKTLFCPGIPGSGKTIIASVVVNFLRDVYQSQTIGLAYIYCNYQRQNEQDLRSFLASILKQLSQTLSTLPQCIRRLYDEHADSKEDPPIEKLIDAIVMVSKSILNVFVVVDALDECRTSDDWTSCFTSHLSRIQVEADVNIMYTSRHVFEIETLFDTCLRQRISAKSDDVGMFIDSRLQNLLERVQGGSQLGKTIKSAVIGLVDGMFLLARLYLDVLHDTTSVAEVRKALKQLQYRNSKSDRDDEKRHILKQAYDQAMERIKMQKPNSRNLGIRTLAWVTFAERPLTKNELQHALAIEETDTKFDHENVRTIELILSACAGLVTIDEQSNAVRLAHFTTQEYFVAKQNEHFPSAQRDITSTCVTYLRFEGLWRHLFDKYAENVIKLFDHLANHSE</sequence>
<evidence type="ECO:0000313" key="7">
    <source>
        <dbReference type="Proteomes" id="UP001152533"/>
    </source>
</evidence>
<dbReference type="InterPro" id="IPR053137">
    <property type="entry name" value="NLR-like"/>
</dbReference>
<feature type="compositionally biased region" description="Basic and acidic residues" evidence="2">
    <location>
        <begin position="1"/>
        <end position="10"/>
    </location>
</feature>
<evidence type="ECO:0000259" key="4">
    <source>
        <dbReference type="Pfam" id="PF22939"/>
    </source>
</evidence>
<keyword evidence="1" id="KW-0677">Repeat</keyword>
<evidence type="ECO:0000256" key="2">
    <source>
        <dbReference type="SAM" id="MobiDB-lite"/>
    </source>
</evidence>
<feature type="non-terminal residue" evidence="6">
    <location>
        <position position="773"/>
    </location>
</feature>
<dbReference type="Gene3D" id="3.40.50.1580">
    <property type="entry name" value="Nucleoside phosphorylase domain"/>
    <property type="match status" value="1"/>
</dbReference>
<keyword evidence="7" id="KW-1185">Reference proteome</keyword>
<reference evidence="6" key="1">
    <citation type="submission" date="2022-08" db="EMBL/GenBank/DDBJ databases">
        <authorList>
            <person name="Giroux E."/>
            <person name="Giroux E."/>
        </authorList>
    </citation>
    <scope>NUCLEOTIDE SEQUENCE</scope>
    <source>
        <strain evidence="6">H1091258</strain>
    </source>
</reference>
<dbReference type="InterPro" id="IPR056884">
    <property type="entry name" value="NPHP3-like_N"/>
</dbReference>
<dbReference type="InterPro" id="IPR027417">
    <property type="entry name" value="P-loop_NTPase"/>
</dbReference>
<dbReference type="InterPro" id="IPR000845">
    <property type="entry name" value="Nucleoside_phosphorylase_d"/>
</dbReference>
<evidence type="ECO:0000256" key="1">
    <source>
        <dbReference type="ARBA" id="ARBA00022737"/>
    </source>
</evidence>
<dbReference type="Pfam" id="PF22939">
    <property type="entry name" value="WHD_GPIID"/>
    <property type="match status" value="1"/>
</dbReference>
<dbReference type="Gene3D" id="3.40.50.300">
    <property type="entry name" value="P-loop containing nucleotide triphosphate hydrolases"/>
    <property type="match status" value="1"/>
</dbReference>
<feature type="region of interest" description="Disordered" evidence="2">
    <location>
        <begin position="1"/>
        <end position="20"/>
    </location>
</feature>
<dbReference type="AlphaFoldDB" id="A0A9W4WIF2"/>
<dbReference type="EMBL" id="CAMGZC010001691">
    <property type="protein sequence ID" value="CAI0653474.1"/>
    <property type="molecule type" value="Genomic_DNA"/>
</dbReference>
<feature type="domain" description="Nucleoside phosphorylase" evidence="3">
    <location>
        <begin position="32"/>
        <end position="290"/>
    </location>
</feature>
<evidence type="ECO:0000259" key="3">
    <source>
        <dbReference type="Pfam" id="PF01048"/>
    </source>
</evidence>
<feature type="domain" description="GPI inositol-deacylase winged helix" evidence="4">
    <location>
        <begin position="644"/>
        <end position="724"/>
    </location>
</feature>
<protein>
    <recommendedName>
        <fullName evidence="8">Nucleoside phosphorylase domain-containing protein</fullName>
    </recommendedName>
</protein>
<dbReference type="SUPFAM" id="SSF52540">
    <property type="entry name" value="P-loop containing nucleoside triphosphate hydrolases"/>
    <property type="match status" value="1"/>
</dbReference>
<dbReference type="SUPFAM" id="SSF53167">
    <property type="entry name" value="Purine and uridine phosphorylases"/>
    <property type="match status" value="1"/>
</dbReference>
<accession>A0A9W4WIF2</accession>
<dbReference type="GO" id="GO:0009116">
    <property type="term" value="P:nucleoside metabolic process"/>
    <property type="evidence" value="ECO:0007669"/>
    <property type="project" value="InterPro"/>
</dbReference>
<evidence type="ECO:0000259" key="5">
    <source>
        <dbReference type="Pfam" id="PF24883"/>
    </source>
</evidence>
<dbReference type="Proteomes" id="UP001152533">
    <property type="component" value="Unassembled WGS sequence"/>
</dbReference>
<dbReference type="Pfam" id="PF01048">
    <property type="entry name" value="PNP_UDP_1"/>
    <property type="match status" value="1"/>
</dbReference>
<comment type="caution">
    <text evidence="6">The sequence shown here is derived from an EMBL/GenBank/DDBJ whole genome shotgun (WGS) entry which is preliminary data.</text>
</comment>
<gene>
    <name evidence="6" type="ORF">CGXH109_LOCUS128099</name>
</gene>
<proteinExistence type="predicted"/>
<evidence type="ECO:0008006" key="8">
    <source>
        <dbReference type="Google" id="ProtNLM"/>
    </source>
</evidence>
<dbReference type="PANTHER" id="PTHR46082:SF11">
    <property type="entry name" value="AAA+ ATPASE DOMAIN-CONTAINING PROTEIN-RELATED"/>
    <property type="match status" value="1"/>
</dbReference>
<dbReference type="Pfam" id="PF24883">
    <property type="entry name" value="NPHP3_N"/>
    <property type="match status" value="1"/>
</dbReference>
<dbReference type="GO" id="GO:0003824">
    <property type="term" value="F:catalytic activity"/>
    <property type="evidence" value="ECO:0007669"/>
    <property type="project" value="InterPro"/>
</dbReference>
<evidence type="ECO:0000313" key="6">
    <source>
        <dbReference type="EMBL" id="CAI0653474.1"/>
    </source>
</evidence>
<feature type="domain" description="Nephrocystin 3-like N-terminal" evidence="5">
    <location>
        <begin position="360"/>
        <end position="524"/>
    </location>
</feature>
<name>A0A9W4WIF2_9PEZI</name>
<organism evidence="6 7">
    <name type="scientific">Colletotrichum noveboracense</name>
    <dbReference type="NCBI Taxonomy" id="2664923"/>
    <lineage>
        <taxon>Eukaryota</taxon>
        <taxon>Fungi</taxon>
        <taxon>Dikarya</taxon>
        <taxon>Ascomycota</taxon>
        <taxon>Pezizomycotina</taxon>
        <taxon>Sordariomycetes</taxon>
        <taxon>Hypocreomycetidae</taxon>
        <taxon>Glomerellales</taxon>
        <taxon>Glomerellaceae</taxon>
        <taxon>Colletotrichum</taxon>
        <taxon>Colletotrichum gloeosporioides species complex</taxon>
    </lineage>
</organism>
<dbReference type="PANTHER" id="PTHR46082">
    <property type="entry name" value="ATP/GTP-BINDING PROTEIN-RELATED"/>
    <property type="match status" value="1"/>
</dbReference>